<dbReference type="Gene3D" id="3.50.30.10">
    <property type="entry name" value="Phosphohistidine domain"/>
    <property type="match status" value="1"/>
</dbReference>
<gene>
    <name evidence="2" type="ORF">EHS13_32040</name>
</gene>
<dbReference type="PANTHER" id="PTHR43615">
    <property type="entry name" value="PHOSPHOENOLPYRUVATE SYNTHASE-RELATED"/>
    <property type="match status" value="1"/>
</dbReference>
<reference evidence="3" key="1">
    <citation type="submission" date="2018-11" db="EMBL/GenBank/DDBJ databases">
        <title>Complete genome sequence of Paenibacillus sp. ML311-T8.</title>
        <authorList>
            <person name="Nam Y.-D."/>
            <person name="Kang J."/>
            <person name="Chung W.-H."/>
            <person name="Park Y.S."/>
        </authorList>
    </citation>
    <scope>NUCLEOTIDE SEQUENCE [LARGE SCALE GENOMIC DNA]</scope>
    <source>
        <strain evidence="3">ML311-T8</strain>
    </source>
</reference>
<dbReference type="AlphaFoldDB" id="A0A6B8RS05"/>
<dbReference type="SUPFAM" id="SSF52009">
    <property type="entry name" value="Phosphohistidine domain"/>
    <property type="match status" value="1"/>
</dbReference>
<proteinExistence type="predicted"/>
<dbReference type="GO" id="GO:0016772">
    <property type="term" value="F:transferase activity, transferring phosphorus-containing groups"/>
    <property type="evidence" value="ECO:0007669"/>
    <property type="project" value="InterPro"/>
</dbReference>
<dbReference type="InterPro" id="IPR036637">
    <property type="entry name" value="Phosphohistidine_dom_sf"/>
</dbReference>
<dbReference type="InterPro" id="IPR008279">
    <property type="entry name" value="PEP-util_enz_mobile_dom"/>
</dbReference>
<organism evidence="2 3">
    <name type="scientific">Paenibacillus psychroresistens</name>
    <dbReference type="NCBI Taxonomy" id="1778678"/>
    <lineage>
        <taxon>Bacteria</taxon>
        <taxon>Bacillati</taxon>
        <taxon>Bacillota</taxon>
        <taxon>Bacilli</taxon>
        <taxon>Bacillales</taxon>
        <taxon>Paenibacillaceae</taxon>
        <taxon>Paenibacillus</taxon>
    </lineage>
</organism>
<evidence type="ECO:0000313" key="2">
    <source>
        <dbReference type="EMBL" id="QGQ99180.1"/>
    </source>
</evidence>
<evidence type="ECO:0000259" key="1">
    <source>
        <dbReference type="Pfam" id="PF00391"/>
    </source>
</evidence>
<dbReference type="EMBL" id="CP034235">
    <property type="protein sequence ID" value="QGQ99180.1"/>
    <property type="molecule type" value="Genomic_DNA"/>
</dbReference>
<dbReference type="KEGG" id="ppsc:EHS13_32040"/>
<name>A0A6B8RS05_9BACL</name>
<sequence>MPWPFCVLNLLKRSQEMNTIRNFYASEIEEFKVVLRTVYRIIYEYQEDRTQKNENKMREAIQTTIPYLMLFKEHIPVYKQKYIELLENQYQLKPYDLIICFDRAIYELHARVKTEKFHELPWSKELRDLLNERQEISNSGFTGSKVAVAFITSGTGAYLGIVEGPACVVLDRDDLLKLKQGDILVTPMTDPDFISVAHLLSGLITDRGGLLCHAAILARELNLPCIVGCRDATQQIKDGEWIQMDSRTGIVMRLMS</sequence>
<accession>A0A6B8RS05</accession>
<protein>
    <recommendedName>
        <fullName evidence="1">PEP-utilising enzyme mobile domain-containing protein</fullName>
    </recommendedName>
</protein>
<evidence type="ECO:0000313" key="3">
    <source>
        <dbReference type="Proteomes" id="UP000426246"/>
    </source>
</evidence>
<dbReference type="InterPro" id="IPR051549">
    <property type="entry name" value="PEP_Utilizing_Enz"/>
</dbReference>
<dbReference type="Pfam" id="PF00391">
    <property type="entry name" value="PEP-utilizers"/>
    <property type="match status" value="1"/>
</dbReference>
<dbReference type="PANTHER" id="PTHR43615:SF1">
    <property type="entry name" value="PPDK_N DOMAIN-CONTAINING PROTEIN"/>
    <property type="match status" value="1"/>
</dbReference>
<dbReference type="Proteomes" id="UP000426246">
    <property type="component" value="Chromosome"/>
</dbReference>
<feature type="domain" description="PEP-utilising enzyme mobile" evidence="1">
    <location>
        <begin position="179"/>
        <end position="249"/>
    </location>
</feature>
<keyword evidence="3" id="KW-1185">Reference proteome</keyword>